<keyword evidence="4" id="KW-0456">Lyase</keyword>
<reference evidence="6" key="1">
    <citation type="submission" date="2018-05" db="EMBL/GenBank/DDBJ databases">
        <authorList>
            <person name="Lanie J.A."/>
            <person name="Ng W.-L."/>
            <person name="Kazmierczak K.M."/>
            <person name="Andrzejewski T.M."/>
            <person name="Davidsen T.M."/>
            <person name="Wayne K.J."/>
            <person name="Tettelin H."/>
            <person name="Glass J.I."/>
            <person name="Rusch D."/>
            <person name="Podicherti R."/>
            <person name="Tsui H.-C.T."/>
            <person name="Winkler M.E."/>
        </authorList>
    </citation>
    <scope>NUCLEOTIDE SEQUENCE</scope>
</reference>
<dbReference type="Gene3D" id="1.20.200.10">
    <property type="entry name" value="Fumarase/aspartase (Central domain)"/>
    <property type="match status" value="1"/>
</dbReference>
<dbReference type="InterPro" id="IPR001106">
    <property type="entry name" value="Aromatic_Lyase"/>
</dbReference>
<dbReference type="GO" id="GO:0019556">
    <property type="term" value="P:L-histidine catabolic process to glutamate and formamide"/>
    <property type="evidence" value="ECO:0007669"/>
    <property type="project" value="UniProtKB-UniPathway"/>
</dbReference>
<dbReference type="Gene3D" id="1.10.275.10">
    <property type="entry name" value="Fumarase/aspartase (N-terminal domain)"/>
    <property type="match status" value="1"/>
</dbReference>
<dbReference type="PANTHER" id="PTHR10362">
    <property type="entry name" value="HISTIDINE AMMONIA-LYASE"/>
    <property type="match status" value="1"/>
</dbReference>
<dbReference type="Pfam" id="PF00221">
    <property type="entry name" value="Lyase_aromatic"/>
    <property type="match status" value="1"/>
</dbReference>
<dbReference type="EMBL" id="UINC01034622">
    <property type="protein sequence ID" value="SVB25752.1"/>
    <property type="molecule type" value="Genomic_DNA"/>
</dbReference>
<dbReference type="EC" id="4.3.1.3" evidence="2"/>
<organism evidence="6">
    <name type="scientific">marine metagenome</name>
    <dbReference type="NCBI Taxonomy" id="408172"/>
    <lineage>
        <taxon>unclassified sequences</taxon>
        <taxon>metagenomes</taxon>
        <taxon>ecological metagenomes</taxon>
    </lineage>
</organism>
<dbReference type="GO" id="GO:0019557">
    <property type="term" value="P:L-histidine catabolic process to glutamate and formate"/>
    <property type="evidence" value="ECO:0007669"/>
    <property type="project" value="UniProtKB-UniPathway"/>
</dbReference>
<proteinExistence type="predicted"/>
<evidence type="ECO:0000256" key="4">
    <source>
        <dbReference type="ARBA" id="ARBA00023239"/>
    </source>
</evidence>
<dbReference type="UniPathway" id="UPA00379">
    <property type="reaction ID" value="UER00549"/>
</dbReference>
<protein>
    <recommendedName>
        <fullName evidence="2">histidine ammonia-lyase</fullName>
        <ecNumber evidence="2">4.3.1.3</ecNumber>
    </recommendedName>
</protein>
<dbReference type="NCBIfam" id="TIGR01225">
    <property type="entry name" value="hutH"/>
    <property type="match status" value="1"/>
</dbReference>
<dbReference type="InterPro" id="IPR024083">
    <property type="entry name" value="Fumarase/histidase_N"/>
</dbReference>
<dbReference type="GO" id="GO:0005737">
    <property type="term" value="C:cytoplasm"/>
    <property type="evidence" value="ECO:0007669"/>
    <property type="project" value="InterPro"/>
</dbReference>
<dbReference type="GO" id="GO:0004397">
    <property type="term" value="F:histidine ammonia-lyase activity"/>
    <property type="evidence" value="ECO:0007669"/>
    <property type="project" value="UniProtKB-EC"/>
</dbReference>
<name>A0A382CIW5_9ZZZZ</name>
<dbReference type="InterPro" id="IPR008948">
    <property type="entry name" value="L-Aspartase-like"/>
</dbReference>
<sequence length="508" mass="54974">METLRISPKTYTYRDFAPFFSGPIRVSLTQNSLKNLESSHKRLLAQLETGKTIYGVNTGFGSLCQIKIDEKDQKKLQLNLVRSHASGVGEPLEPGLVRVILVLKLLTYVKGYSGIRPMLAKKIVQFLNSDVLPVIPKKGSVGASGDLAPLGHMALSLVGEGHVFYKGKKLPTKTALKKARIKPIVLHPKEGISLINGTQVSTSLAIKALLDGDILIKTADVAGALSVETSLSSHAGFHKNVHALKSHPGQQIVARNMEKMLQGSMIVKSHEDCGKVQDPYSFRCIPHIHGACRDGISCAGEMVNNEINSVSDNPLVLKDGDIVSSGHFHGEHIAQALDFMAISFSELGAVSERRIYFFMKGIEDVFPPFVTKNSGLESGYMITHVTAAALASENKTLAHPASVDSLPTSGGQEDLVSMAPWAGRKLLKIQQNLRMIMAVELMVAGAANHTAFPDLKPGKGTKPVLDLLNTICKFEYGDRVYSGEMETLASIIQSGGFLQTVNERISVD</sequence>
<dbReference type="SUPFAM" id="SSF48557">
    <property type="entry name" value="L-aspartase-like"/>
    <property type="match status" value="1"/>
</dbReference>
<evidence type="ECO:0000313" key="6">
    <source>
        <dbReference type="EMBL" id="SVB25752.1"/>
    </source>
</evidence>
<dbReference type="AlphaFoldDB" id="A0A382CIW5"/>
<evidence type="ECO:0000256" key="1">
    <source>
        <dbReference type="ARBA" id="ARBA00005113"/>
    </source>
</evidence>
<gene>
    <name evidence="6" type="ORF">METZ01_LOCUS178606</name>
</gene>
<evidence type="ECO:0000256" key="2">
    <source>
        <dbReference type="ARBA" id="ARBA00012994"/>
    </source>
</evidence>
<dbReference type="FunFam" id="1.10.275.10:FF:000005">
    <property type="entry name" value="Histidine ammonia-lyase"/>
    <property type="match status" value="1"/>
</dbReference>
<evidence type="ECO:0000256" key="5">
    <source>
        <dbReference type="ARBA" id="ARBA00049269"/>
    </source>
</evidence>
<dbReference type="NCBIfam" id="NF006871">
    <property type="entry name" value="PRK09367.1"/>
    <property type="match status" value="1"/>
</dbReference>
<accession>A0A382CIW5</accession>
<dbReference type="CDD" id="cd00332">
    <property type="entry name" value="PAL-HAL"/>
    <property type="match status" value="1"/>
</dbReference>
<comment type="catalytic activity">
    <reaction evidence="5">
        <text>L-histidine = trans-urocanate + NH4(+)</text>
        <dbReference type="Rhea" id="RHEA:21232"/>
        <dbReference type="ChEBI" id="CHEBI:17771"/>
        <dbReference type="ChEBI" id="CHEBI:28938"/>
        <dbReference type="ChEBI" id="CHEBI:57595"/>
        <dbReference type="EC" id="4.3.1.3"/>
    </reaction>
</comment>
<keyword evidence="3" id="KW-0369">Histidine metabolism</keyword>
<comment type="pathway">
    <text evidence="1">Amino-acid degradation; L-histidine degradation into L-glutamate; N-formimidoyl-L-glutamate from L-histidine: step 1/3.</text>
</comment>
<dbReference type="InterPro" id="IPR005921">
    <property type="entry name" value="HutH"/>
</dbReference>
<evidence type="ECO:0000256" key="3">
    <source>
        <dbReference type="ARBA" id="ARBA00022808"/>
    </source>
</evidence>